<sequence length="72" mass="8511">MPYLWKQPQTHLTHLTLVLDYLLNHQSLEKLCLGLKELRVSCLFSKNLLERTFCSLIALEVFGDKLQRLKRL</sequence>
<reference evidence="1" key="1">
    <citation type="submission" date="2018-11" db="EMBL/GenBank/DDBJ databases">
        <authorList>
            <consortium name="Genoscope - CEA"/>
            <person name="William W."/>
        </authorList>
    </citation>
    <scope>NUCLEOTIDE SEQUENCE</scope>
</reference>
<name>A0A3P6APM6_BRAOL</name>
<gene>
    <name evidence="1" type="ORF">BOLC3T16004H</name>
</gene>
<organism evidence="1">
    <name type="scientific">Brassica oleracea</name>
    <name type="common">Wild cabbage</name>
    <dbReference type="NCBI Taxonomy" id="3712"/>
    <lineage>
        <taxon>Eukaryota</taxon>
        <taxon>Viridiplantae</taxon>
        <taxon>Streptophyta</taxon>
        <taxon>Embryophyta</taxon>
        <taxon>Tracheophyta</taxon>
        <taxon>Spermatophyta</taxon>
        <taxon>Magnoliopsida</taxon>
        <taxon>eudicotyledons</taxon>
        <taxon>Gunneridae</taxon>
        <taxon>Pentapetalae</taxon>
        <taxon>rosids</taxon>
        <taxon>malvids</taxon>
        <taxon>Brassicales</taxon>
        <taxon>Brassicaceae</taxon>
        <taxon>Brassiceae</taxon>
        <taxon>Brassica</taxon>
    </lineage>
</organism>
<dbReference type="AlphaFoldDB" id="A0A3P6APM6"/>
<accession>A0A3P6APM6</accession>
<evidence type="ECO:0000313" key="1">
    <source>
        <dbReference type="EMBL" id="VDC91765.1"/>
    </source>
</evidence>
<dbReference type="EMBL" id="LR031872">
    <property type="protein sequence ID" value="VDC91765.1"/>
    <property type="molecule type" value="Genomic_DNA"/>
</dbReference>
<proteinExistence type="predicted"/>
<protein>
    <submittedName>
        <fullName evidence="1">Uncharacterized protein</fullName>
    </submittedName>
</protein>